<evidence type="ECO:0000313" key="3">
    <source>
        <dbReference type="Proteomes" id="UP001196413"/>
    </source>
</evidence>
<feature type="region of interest" description="Disordered" evidence="1">
    <location>
        <begin position="130"/>
        <end position="160"/>
    </location>
</feature>
<evidence type="ECO:0000313" key="2">
    <source>
        <dbReference type="EMBL" id="KAJ1361883.1"/>
    </source>
</evidence>
<dbReference type="Proteomes" id="UP001196413">
    <property type="component" value="Unassembled WGS sequence"/>
</dbReference>
<organism evidence="2 3">
    <name type="scientific">Parelaphostrongylus tenuis</name>
    <name type="common">Meningeal worm</name>
    <dbReference type="NCBI Taxonomy" id="148309"/>
    <lineage>
        <taxon>Eukaryota</taxon>
        <taxon>Metazoa</taxon>
        <taxon>Ecdysozoa</taxon>
        <taxon>Nematoda</taxon>
        <taxon>Chromadorea</taxon>
        <taxon>Rhabditida</taxon>
        <taxon>Rhabditina</taxon>
        <taxon>Rhabditomorpha</taxon>
        <taxon>Strongyloidea</taxon>
        <taxon>Metastrongylidae</taxon>
        <taxon>Parelaphostrongylus</taxon>
    </lineage>
</organism>
<dbReference type="EMBL" id="JAHQIW010004283">
    <property type="protein sequence ID" value="KAJ1361883.1"/>
    <property type="molecule type" value="Genomic_DNA"/>
</dbReference>
<evidence type="ECO:0000256" key="1">
    <source>
        <dbReference type="SAM" id="MobiDB-lite"/>
    </source>
</evidence>
<proteinExistence type="predicted"/>
<comment type="caution">
    <text evidence="2">The sequence shown here is derived from an EMBL/GenBank/DDBJ whole genome shotgun (WGS) entry which is preliminary data.</text>
</comment>
<gene>
    <name evidence="2" type="ORF">KIN20_021250</name>
</gene>
<name>A0AAD5MSJ6_PARTN</name>
<accession>A0AAD5MSJ6</accession>
<dbReference type="AlphaFoldDB" id="A0AAD5MSJ6"/>
<sequence>MFSHRKKLTESDVIVLKAISFDTENLGSFSEKDSTTRAVVNEHRDSNVTQPITVEVKAGRPLDFLACGMPLTDEVDKFDNRLFINLFSKNQQESKKASIYPADQEQRYAKRSRIDDDGPIDHDLMAALGFGKNRRKGADRSPEQVRPSAERDNGDPHRLTTVGDYLRSVTGLSASMKDVNTVAMPSSISISQPMRVPSPVTIPPPLRVPSPVAIPPSMGMPTPMTMHSPNVLDRTPSMENQRGVMSLQKVAALNHTPAMLPSKEICRDLKNLQKKAIETQIARDDMMTKYYQMKMKKLELEIALLQRNRGENQGFYRK</sequence>
<reference evidence="2" key="1">
    <citation type="submission" date="2021-06" db="EMBL/GenBank/DDBJ databases">
        <title>Parelaphostrongylus tenuis whole genome reference sequence.</title>
        <authorList>
            <person name="Garwood T.J."/>
            <person name="Larsen P.A."/>
            <person name="Fountain-Jones N.M."/>
            <person name="Garbe J.R."/>
            <person name="Macchietto M.G."/>
            <person name="Kania S.A."/>
            <person name="Gerhold R.W."/>
            <person name="Richards J.E."/>
            <person name="Wolf T.M."/>
        </authorList>
    </citation>
    <scope>NUCLEOTIDE SEQUENCE</scope>
    <source>
        <strain evidence="2">MNPRO001-30</strain>
        <tissue evidence="2">Meninges</tissue>
    </source>
</reference>
<feature type="compositionally biased region" description="Basic and acidic residues" evidence="1">
    <location>
        <begin position="136"/>
        <end position="158"/>
    </location>
</feature>
<protein>
    <submittedName>
        <fullName evidence="2">Uncharacterized protein</fullName>
    </submittedName>
</protein>
<keyword evidence="3" id="KW-1185">Reference proteome</keyword>